<organism evidence="1 2">
    <name type="scientific">Halodesulfovibrio aestuarii</name>
    <dbReference type="NCBI Taxonomy" id="126333"/>
    <lineage>
        <taxon>Bacteria</taxon>
        <taxon>Pseudomonadati</taxon>
        <taxon>Thermodesulfobacteriota</taxon>
        <taxon>Desulfovibrionia</taxon>
        <taxon>Desulfovibrionales</taxon>
        <taxon>Desulfovibrionaceae</taxon>
        <taxon>Halodesulfovibrio</taxon>
    </lineage>
</organism>
<dbReference type="InterPro" id="IPR016912">
    <property type="entry name" value="Phage_P2_GpU"/>
</dbReference>
<dbReference type="PIRSF" id="PIRSF029208">
    <property type="entry name" value="Phage_tail_GPU"/>
    <property type="match status" value="1"/>
</dbReference>
<dbReference type="InterPro" id="IPR009734">
    <property type="entry name" value="Myoviridae_GpU"/>
</dbReference>
<dbReference type="EMBL" id="FQZR01000002">
    <property type="protein sequence ID" value="SHI81938.1"/>
    <property type="molecule type" value="Genomic_DNA"/>
</dbReference>
<reference evidence="1 2" key="1">
    <citation type="submission" date="2016-11" db="EMBL/GenBank/DDBJ databases">
        <authorList>
            <person name="Varghese N."/>
            <person name="Submissions S."/>
        </authorList>
    </citation>
    <scope>NUCLEOTIDE SEQUENCE [LARGE SCALE GENOMIC DNA]</scope>
    <source>
        <strain evidence="1 2">DSM 17919</strain>
    </source>
</reference>
<dbReference type="RefSeq" id="WP_020002215.1">
    <property type="nucleotide sequence ID" value="NZ_CP192219.1"/>
</dbReference>
<evidence type="ECO:0000313" key="2">
    <source>
        <dbReference type="Proteomes" id="UP000184001"/>
    </source>
</evidence>
<evidence type="ECO:0008006" key="3">
    <source>
        <dbReference type="Google" id="ProtNLM"/>
    </source>
</evidence>
<evidence type="ECO:0000313" key="1">
    <source>
        <dbReference type="EMBL" id="SHI81938.1"/>
    </source>
</evidence>
<dbReference type="AlphaFoldDB" id="A0A8G2FAN6"/>
<accession>A0A8G2FAN6</accession>
<name>A0A8G2FAN6_9BACT</name>
<proteinExistence type="predicted"/>
<protein>
    <recommendedName>
        <fullName evidence="3">Phage tail protein</fullName>
    </recommendedName>
</protein>
<dbReference type="Proteomes" id="UP000184001">
    <property type="component" value="Unassembled WGS sequence"/>
</dbReference>
<sequence>MPEPMMKLGAYTFSLNTAAYQSSSRSSSYGWTEQARIGTNPALQYTGKGADTLSLPGIIFPTFKGGLGQVEAMRREAEKGTPLMLTDLCGLIDVNQNALGYWCITSIKEKRSDFLPAGIPQKIEFTLELKFFGEKI</sequence>
<dbReference type="Pfam" id="PF06995">
    <property type="entry name" value="Phage_P2_GpU"/>
    <property type="match status" value="1"/>
</dbReference>
<comment type="caution">
    <text evidence="1">The sequence shown here is derived from an EMBL/GenBank/DDBJ whole genome shotgun (WGS) entry which is preliminary data.</text>
</comment>
<gene>
    <name evidence="1" type="ORF">SAMN05660830_01100</name>
</gene>